<dbReference type="AlphaFoldDB" id="A0A1F5SBY8"/>
<organism evidence="1 2">
    <name type="scientific">Candidatus Falkowbacteria bacterium RIFCSPLOWO2_02_FULL_45_21</name>
    <dbReference type="NCBI Taxonomy" id="1797989"/>
    <lineage>
        <taxon>Bacteria</taxon>
        <taxon>Candidatus Falkowiibacteriota</taxon>
    </lineage>
</organism>
<comment type="caution">
    <text evidence="1">The sequence shown here is derived from an EMBL/GenBank/DDBJ whole genome shotgun (WGS) entry which is preliminary data.</text>
</comment>
<gene>
    <name evidence="1" type="ORF">A3H66_02690</name>
</gene>
<protein>
    <submittedName>
        <fullName evidence="1">Uncharacterized protein</fullName>
    </submittedName>
</protein>
<dbReference type="EMBL" id="MFFW01000033">
    <property type="protein sequence ID" value="OGF24197.1"/>
    <property type="molecule type" value="Genomic_DNA"/>
</dbReference>
<accession>A0A1F5SBY8</accession>
<dbReference type="Proteomes" id="UP000178783">
    <property type="component" value="Unassembled WGS sequence"/>
</dbReference>
<dbReference type="STRING" id="1797989.A3H66_02690"/>
<name>A0A1F5SBY8_9BACT</name>
<proteinExistence type="predicted"/>
<reference evidence="1 2" key="1">
    <citation type="journal article" date="2016" name="Nat. Commun.">
        <title>Thousands of microbial genomes shed light on interconnected biogeochemical processes in an aquifer system.</title>
        <authorList>
            <person name="Anantharaman K."/>
            <person name="Brown C.T."/>
            <person name="Hug L.A."/>
            <person name="Sharon I."/>
            <person name="Castelle C.J."/>
            <person name="Probst A.J."/>
            <person name="Thomas B.C."/>
            <person name="Singh A."/>
            <person name="Wilkins M.J."/>
            <person name="Karaoz U."/>
            <person name="Brodie E.L."/>
            <person name="Williams K.H."/>
            <person name="Hubbard S.S."/>
            <person name="Banfield J.F."/>
        </authorList>
    </citation>
    <scope>NUCLEOTIDE SEQUENCE [LARGE SCALE GENOMIC DNA]</scope>
</reference>
<evidence type="ECO:0000313" key="1">
    <source>
        <dbReference type="EMBL" id="OGF24197.1"/>
    </source>
</evidence>
<evidence type="ECO:0000313" key="2">
    <source>
        <dbReference type="Proteomes" id="UP000178783"/>
    </source>
</evidence>
<sequence length="66" mass="7579">MCFGLRGIHPFNSPSALQPKTEKEILKFFKTSFFIRKQKKRNTSANGVYLVTAFIQKPPPYFAPKS</sequence>